<gene>
    <name evidence="5" type="ORF">GSF22_27290</name>
</gene>
<dbReference type="PANTHER" id="PTHR19848:SF8">
    <property type="entry name" value="F-BOX AND WD REPEAT DOMAIN CONTAINING 7"/>
    <property type="match status" value="1"/>
</dbReference>
<keyword evidence="2" id="KW-0677">Repeat</keyword>
<accession>A0ABS3VYQ4</accession>
<proteinExistence type="predicted"/>
<comment type="caution">
    <text evidence="5">The sequence shown here is derived from an EMBL/GenBank/DDBJ whole genome shotgun (WGS) entry which is preliminary data.</text>
</comment>
<dbReference type="InterPro" id="IPR036322">
    <property type="entry name" value="WD40_repeat_dom_sf"/>
</dbReference>
<dbReference type="EMBL" id="WVUH01000333">
    <property type="protein sequence ID" value="MBO4209667.1"/>
    <property type="molecule type" value="Genomic_DNA"/>
</dbReference>
<feature type="repeat" description="WD" evidence="3">
    <location>
        <begin position="761"/>
        <end position="802"/>
    </location>
</feature>
<dbReference type="InterPro" id="IPR036388">
    <property type="entry name" value="WH-like_DNA-bd_sf"/>
</dbReference>
<feature type="repeat" description="WD" evidence="3">
    <location>
        <begin position="719"/>
        <end position="760"/>
    </location>
</feature>
<feature type="repeat" description="WD" evidence="3">
    <location>
        <begin position="970"/>
        <end position="1011"/>
    </location>
</feature>
<feature type="repeat" description="WD" evidence="3">
    <location>
        <begin position="1012"/>
        <end position="1045"/>
    </location>
</feature>
<dbReference type="Pfam" id="PF00931">
    <property type="entry name" value="NB-ARC"/>
    <property type="match status" value="1"/>
</dbReference>
<evidence type="ECO:0000259" key="4">
    <source>
        <dbReference type="Pfam" id="PF00931"/>
    </source>
</evidence>
<feature type="repeat" description="WD" evidence="3">
    <location>
        <begin position="1054"/>
        <end position="1085"/>
    </location>
</feature>
<evidence type="ECO:0000256" key="3">
    <source>
        <dbReference type="PROSITE-ProRule" id="PRU00221"/>
    </source>
</evidence>
<dbReference type="InterPro" id="IPR027417">
    <property type="entry name" value="P-loop_NTPase"/>
</dbReference>
<dbReference type="InterPro" id="IPR002182">
    <property type="entry name" value="NB-ARC"/>
</dbReference>
<dbReference type="InterPro" id="IPR019775">
    <property type="entry name" value="WD40_repeat_CS"/>
</dbReference>
<evidence type="ECO:0000313" key="6">
    <source>
        <dbReference type="Proteomes" id="UP000823521"/>
    </source>
</evidence>
<keyword evidence="6" id="KW-1185">Reference proteome</keyword>
<dbReference type="Proteomes" id="UP000823521">
    <property type="component" value="Unassembled WGS sequence"/>
</dbReference>
<name>A0ABS3VYQ4_MICEH</name>
<feature type="repeat" description="WD" evidence="3">
    <location>
        <begin position="635"/>
        <end position="676"/>
    </location>
</feature>
<feature type="repeat" description="WD" evidence="3">
    <location>
        <begin position="593"/>
        <end position="634"/>
    </location>
</feature>
<evidence type="ECO:0000256" key="1">
    <source>
        <dbReference type="ARBA" id="ARBA00022574"/>
    </source>
</evidence>
<sequence length="1141" mass="123798">MTEPAPRQRDQPTSTFTARGQAAQYNAPGGSLTVNYNVGGPATPRPGVPWMLPALNRRPVDRPELTRRMLELLGEGTGRTVGVTTALHGAGGFGKTTLASYVCSRPDLRKVYPGGLLWVTVGQDRRGADLASAVNDLCVHISGDRPALSDAEQAGYHLGALLDQREPTLLVVDDVWDEIQLRPFLMGGARCTRVITTRIPTVIPDHAHFVHVDQMEQQESVAVLTSRLPSFPTDSRRTLLELTGRWPLLLALVNAALRRAVRNGSDLRTACLHLVDRLSGRGPTALDVRIVDSRARAVDATMKASMSLLGDADRERYRELAIFAEDVDLPFDVVATLWHATGGYDANDTARVIDDLVDLSLVAAYQIAQRSLRLHDVLRQYLRHLRAPPELARTNATFLDASRTALAIGPGDDGGAPPWWSMPDRHDYLWQHLPYHLAESGRTGELDALLTDLRWLAEKSRRYDVAAVEADLTRSTAPVVASLKAALAREAHVLQPITPETSYPDVIVSRLTATEPLGDLVTRFRTHTWSADRIENHWPLPDQSAALVRVFRSPETKITRCALSRDREYVATVGFGRAVTVWNAGTGQRLFQLDGHADEVTDCAFSPDGLTLFSVGADQSVRVWDLLSRKLRTTATGHTGRVNACAVSTDGTVLLTAGNDRTARLWDAESGRPRLTFDRHTAPVLSCALSPDAGWAVTTSADGQVRQWDTRTGEQTGMISAHAGRATTCAVATDGSWFATGGDDGIVRLWDGQSRRLVTELVGHQGSVTCVSVSHAGTLVASCGDDQTVRLWDARQHTTRAILHGHSWYVTDCCFSSDDQWLVSSGWDHTARIWHADGQTVDVVEPAARSRTSTCAAAPGSGRFVTGGRKGDVRMWSVRDRTHTSLGRPGATISSVHLSASGALVAAACLDGVISVWDLSTGTERRVLGTTGSRVERCRFSPDDRQIATAMQDGTVRIWSWPDGKLEHVLSAHQNWVADCAYSPDGELLVTASWDQTARVWNRRTGETVQYLTDHHAPVYCCTITPSGEHLVTGGDDGMVRVWTLPYGLVTRALPGHGAAVRACAVSPDGRFLLTGGDDASVRVWTWGTFTNVASMRISSPVTDLCWCDSDGTFCVVGDAGVHLFRFCGGSQPGSGPAGGD</sequence>
<dbReference type="Gene3D" id="2.130.10.10">
    <property type="entry name" value="YVTN repeat-like/Quinoprotein amine dehydrogenase"/>
    <property type="match status" value="4"/>
</dbReference>
<dbReference type="PRINTS" id="PR00320">
    <property type="entry name" value="GPROTEINBRPT"/>
</dbReference>
<dbReference type="InterPro" id="IPR015943">
    <property type="entry name" value="WD40/YVTN_repeat-like_dom_sf"/>
</dbReference>
<feature type="repeat" description="WD" evidence="3">
    <location>
        <begin position="803"/>
        <end position="834"/>
    </location>
</feature>
<dbReference type="PROSITE" id="PS50294">
    <property type="entry name" value="WD_REPEATS_REGION"/>
    <property type="match status" value="9"/>
</dbReference>
<feature type="repeat" description="WD" evidence="3">
    <location>
        <begin position="677"/>
        <end position="718"/>
    </location>
</feature>
<dbReference type="Gene3D" id="1.10.10.10">
    <property type="entry name" value="Winged helix-like DNA-binding domain superfamily/Winged helix DNA-binding domain"/>
    <property type="match status" value="1"/>
</dbReference>
<dbReference type="InterPro" id="IPR020472">
    <property type="entry name" value="WD40_PAC1"/>
</dbReference>
<protein>
    <recommendedName>
        <fullName evidence="4">NB-ARC domain-containing protein</fullName>
    </recommendedName>
</protein>
<dbReference type="Pfam" id="PF00400">
    <property type="entry name" value="WD40"/>
    <property type="match status" value="11"/>
</dbReference>
<dbReference type="InterPro" id="IPR001680">
    <property type="entry name" value="WD40_rpt"/>
</dbReference>
<dbReference type="RefSeq" id="WP_208816625.1">
    <property type="nucleotide sequence ID" value="NZ_WVUH01000333.1"/>
</dbReference>
<dbReference type="SUPFAM" id="SSF50978">
    <property type="entry name" value="WD40 repeat-like"/>
    <property type="match status" value="2"/>
</dbReference>
<dbReference type="PROSITE" id="PS00678">
    <property type="entry name" value="WD_REPEATS_1"/>
    <property type="match status" value="3"/>
</dbReference>
<reference evidence="5 6" key="1">
    <citation type="submission" date="2019-12" db="EMBL/GenBank/DDBJ databases">
        <title>Whole genome sequencing of endophytic Actinobacterium Micromonospora sp. MPMI6T.</title>
        <authorList>
            <person name="Evv R."/>
            <person name="Podile A.R."/>
        </authorList>
    </citation>
    <scope>NUCLEOTIDE SEQUENCE [LARGE SCALE GENOMIC DNA]</scope>
    <source>
        <strain evidence="5 6">MPMI6</strain>
    </source>
</reference>
<feature type="repeat" description="WD" evidence="3">
    <location>
        <begin position="886"/>
        <end position="927"/>
    </location>
</feature>
<dbReference type="Gene3D" id="1.25.40.370">
    <property type="match status" value="1"/>
</dbReference>
<evidence type="ECO:0000256" key="2">
    <source>
        <dbReference type="ARBA" id="ARBA00022737"/>
    </source>
</evidence>
<dbReference type="SUPFAM" id="SSF52540">
    <property type="entry name" value="P-loop containing nucleoside triphosphate hydrolases"/>
    <property type="match status" value="1"/>
</dbReference>
<keyword evidence="1 3" id="KW-0853">WD repeat</keyword>
<organism evidence="5 6">
    <name type="scientific">Micromonospora echinofusca</name>
    <dbReference type="NCBI Taxonomy" id="47858"/>
    <lineage>
        <taxon>Bacteria</taxon>
        <taxon>Bacillati</taxon>
        <taxon>Actinomycetota</taxon>
        <taxon>Actinomycetes</taxon>
        <taxon>Micromonosporales</taxon>
        <taxon>Micromonosporaceae</taxon>
        <taxon>Micromonospora</taxon>
    </lineage>
</organism>
<feature type="repeat" description="WD" evidence="3">
    <location>
        <begin position="928"/>
        <end position="969"/>
    </location>
</feature>
<feature type="domain" description="NB-ARC" evidence="4">
    <location>
        <begin position="84"/>
        <end position="224"/>
    </location>
</feature>
<dbReference type="Gene3D" id="3.40.50.300">
    <property type="entry name" value="P-loop containing nucleotide triphosphate hydrolases"/>
    <property type="match status" value="1"/>
</dbReference>
<dbReference type="PANTHER" id="PTHR19848">
    <property type="entry name" value="WD40 REPEAT PROTEIN"/>
    <property type="match status" value="1"/>
</dbReference>
<dbReference type="CDD" id="cd00200">
    <property type="entry name" value="WD40"/>
    <property type="match status" value="2"/>
</dbReference>
<dbReference type="PROSITE" id="PS50082">
    <property type="entry name" value="WD_REPEATS_2"/>
    <property type="match status" value="11"/>
</dbReference>
<dbReference type="PRINTS" id="PR00364">
    <property type="entry name" value="DISEASERSIST"/>
</dbReference>
<evidence type="ECO:0000313" key="5">
    <source>
        <dbReference type="EMBL" id="MBO4209667.1"/>
    </source>
</evidence>
<dbReference type="SMART" id="SM00320">
    <property type="entry name" value="WD40"/>
    <property type="match status" value="14"/>
</dbReference>